<comment type="caution">
    <text evidence="3">The sequence shown here is derived from an EMBL/GenBank/DDBJ whole genome shotgun (WGS) entry which is preliminary data.</text>
</comment>
<evidence type="ECO:0000256" key="2">
    <source>
        <dbReference type="SAM" id="Phobius"/>
    </source>
</evidence>
<keyword evidence="4" id="KW-1185">Reference proteome</keyword>
<evidence type="ECO:0000256" key="1">
    <source>
        <dbReference type="SAM" id="MobiDB-lite"/>
    </source>
</evidence>
<evidence type="ECO:0000313" key="3">
    <source>
        <dbReference type="EMBL" id="MCH4294310.1"/>
    </source>
</evidence>
<dbReference type="EMBL" id="JAKUDL010000002">
    <property type="protein sequence ID" value="MCH4294310.1"/>
    <property type="molecule type" value="Genomic_DNA"/>
</dbReference>
<dbReference type="AlphaFoldDB" id="A0AAJ1BGF3"/>
<dbReference type="RefSeq" id="WP_240590683.1">
    <property type="nucleotide sequence ID" value="NZ_JAKUDL010000002.1"/>
</dbReference>
<sequence>MAKPLARRLEPFLAKRLPPSTEQTLSHKGIFILPSGFGLAWLVLTLLLYLLGTNHQNNLILAISLLLTSLFVTCMIYSYRNLEGVTLKRRPLPPIYAGETLAMPLSVSAARDVHQLALAYPGVTPVYLSVFDEDASVLVPVPTEKRGLLNPGRLKVESRFPLGLMRTWTWVDLAIEHPVFASHKEGKMPPFAHAEAGSENEAGLLVTGMDEYQGLRTYIPGESLKQVAWKQLAQGRGMLSKDFARPQGAPEWLALDSLKEGTLEERLSLLSFWVDELAARQQVYGLILPGEEIPPGSGEPHRLACQTAMATFDAPYRRELLTRGQQADKQKPADGDTQTQNRVHTKAADNKAVENKEAAS</sequence>
<feature type="compositionally biased region" description="Basic and acidic residues" evidence="1">
    <location>
        <begin position="321"/>
        <end position="334"/>
    </location>
</feature>
<feature type="compositionally biased region" description="Basic and acidic residues" evidence="1">
    <location>
        <begin position="346"/>
        <end position="360"/>
    </location>
</feature>
<reference evidence="3 4" key="1">
    <citation type="submission" date="2022-02" db="EMBL/GenBank/DDBJ databases">
        <title>The genome sequence of Shewanella sp. 3B26.</title>
        <authorList>
            <person name="Du J."/>
        </authorList>
    </citation>
    <scope>NUCLEOTIDE SEQUENCE [LARGE SCALE GENOMIC DNA]</scope>
    <source>
        <strain evidence="3 4">3B26</strain>
    </source>
</reference>
<dbReference type="PANTHER" id="PTHR34351">
    <property type="entry name" value="SLR1927 PROTEIN-RELATED"/>
    <property type="match status" value="1"/>
</dbReference>
<name>A0AAJ1BGF3_9GAMM</name>
<keyword evidence="2" id="KW-0812">Transmembrane</keyword>
<accession>A0AAJ1BGF3</accession>
<dbReference type="Proteomes" id="UP001297581">
    <property type="component" value="Unassembled WGS sequence"/>
</dbReference>
<keyword evidence="2" id="KW-1133">Transmembrane helix</keyword>
<organism evidence="3 4">
    <name type="scientific">Shewanella zhuhaiensis</name>
    <dbReference type="NCBI Taxonomy" id="2919576"/>
    <lineage>
        <taxon>Bacteria</taxon>
        <taxon>Pseudomonadati</taxon>
        <taxon>Pseudomonadota</taxon>
        <taxon>Gammaproteobacteria</taxon>
        <taxon>Alteromonadales</taxon>
        <taxon>Shewanellaceae</taxon>
        <taxon>Shewanella</taxon>
    </lineage>
</organism>
<feature type="transmembrane region" description="Helical" evidence="2">
    <location>
        <begin position="58"/>
        <end position="79"/>
    </location>
</feature>
<feature type="transmembrane region" description="Helical" evidence="2">
    <location>
        <begin position="30"/>
        <end position="52"/>
    </location>
</feature>
<proteinExistence type="predicted"/>
<dbReference type="PANTHER" id="PTHR34351:SF1">
    <property type="entry name" value="SLR1927 PROTEIN"/>
    <property type="match status" value="1"/>
</dbReference>
<protein>
    <submittedName>
        <fullName evidence="3">DUF58 domain-containing protein</fullName>
    </submittedName>
</protein>
<feature type="region of interest" description="Disordered" evidence="1">
    <location>
        <begin position="321"/>
        <end position="360"/>
    </location>
</feature>
<gene>
    <name evidence="3" type="ORF">MJ923_08315</name>
</gene>
<evidence type="ECO:0000313" key="4">
    <source>
        <dbReference type="Proteomes" id="UP001297581"/>
    </source>
</evidence>
<keyword evidence="2" id="KW-0472">Membrane</keyword>